<accession>A0AA41S6I9</accession>
<evidence type="ECO:0000313" key="5">
    <source>
        <dbReference type="Proteomes" id="UP001177140"/>
    </source>
</evidence>
<dbReference type="PANTHER" id="PTHR13489:SF0">
    <property type="entry name" value="MINI-CHROMOSOME MAINTENANCE COMPLEX-BINDING PROTEIN"/>
    <property type="match status" value="1"/>
</dbReference>
<evidence type="ECO:0000256" key="1">
    <source>
        <dbReference type="ARBA" id="ARBA00004123"/>
    </source>
</evidence>
<evidence type="ECO:0000256" key="3">
    <source>
        <dbReference type="SAM" id="MobiDB-lite"/>
    </source>
</evidence>
<evidence type="ECO:0000256" key="2">
    <source>
        <dbReference type="ARBA" id="ARBA00023242"/>
    </source>
</evidence>
<dbReference type="AlphaFoldDB" id="A0AA41S6I9"/>
<protein>
    <recommendedName>
        <fullName evidence="6">Mini-chromosome maintenance complex-binding protein</fullName>
    </recommendedName>
</protein>
<feature type="region of interest" description="Disordered" evidence="3">
    <location>
        <begin position="155"/>
        <end position="200"/>
    </location>
</feature>
<dbReference type="Proteomes" id="UP001177140">
    <property type="component" value="Unassembled WGS sequence"/>
</dbReference>
<dbReference type="GO" id="GO:0003682">
    <property type="term" value="F:chromatin binding"/>
    <property type="evidence" value="ECO:0007669"/>
    <property type="project" value="TreeGrafter"/>
</dbReference>
<evidence type="ECO:0000313" key="4">
    <source>
        <dbReference type="EMBL" id="MCL7033954.1"/>
    </source>
</evidence>
<dbReference type="Pfam" id="PF09739">
    <property type="entry name" value="MCM_bind"/>
    <property type="match status" value="1"/>
</dbReference>
<feature type="compositionally biased region" description="Polar residues" evidence="3">
    <location>
        <begin position="181"/>
        <end position="195"/>
    </location>
</feature>
<name>A0AA41S6I9_PAPNU</name>
<dbReference type="GO" id="GO:0006261">
    <property type="term" value="P:DNA-templated DNA replication"/>
    <property type="evidence" value="ECO:0007669"/>
    <property type="project" value="TreeGrafter"/>
</dbReference>
<keyword evidence="2" id="KW-0539">Nucleus</keyword>
<dbReference type="EMBL" id="JAJJMA010140380">
    <property type="protein sequence ID" value="MCL7033954.1"/>
    <property type="molecule type" value="Genomic_DNA"/>
</dbReference>
<proteinExistence type="predicted"/>
<keyword evidence="5" id="KW-1185">Reference proteome</keyword>
<dbReference type="InterPro" id="IPR019140">
    <property type="entry name" value="MCM_complex-bd"/>
</dbReference>
<sequence length="602" mass="66495">MGGIPFDCLANPLGAVRITFERAIASGSDPKTFNGKDWGAIEVFKECLFDQNGISQVPILDSSSIGRIKPNSLVRFRGMVQDMLGNELYVGAFKDGATWRTNKYTDVASFPMSSSSEESMWERRLLYCVPVPAQSPWVVEASSSAAAASTEAAISRSSNWASQQGEKRRRDDDASVDTMDCNISNHEVQGSPSSTKKMREDLLPCQASQSRELDIGETSSLQSSIPDFDTKSLSCLVKIYDSPETDLKLNDVFEFVGVFTFDPELAASTDEIDASDALFEDELVNMPPNKVPRLHCFIHKKLTIQDFLCGSPVTERVPHVIRGIRESLVGYLTAVLGNDGVAAQSVLLHLLSQVHSRVDTVAVGKLSLNLTGFTKETVSVFGNQLNLAIQSLLPLTQALPLTVEYLNTASLAPKKDYKSNRLITGSLQLADGTHLILDETQLNPGTLNSTGVENVKILKSLMELQTVEYDFEYYKLEMSSDVQLLVLSEGKSNILPADLVLPFQPSTVGSSLNADANALQAWRWYLATLRSLPHVIDPELQKVIENDLVEARQEDRSLGSTDFSRWLTMARLISASFGETSLSLEHWQMVKELERLRKDRLK</sequence>
<reference evidence="4" key="1">
    <citation type="submission" date="2022-03" db="EMBL/GenBank/DDBJ databases">
        <title>A functionally conserved STORR gene fusion in Papaver species that diverged 16.8 million years ago.</title>
        <authorList>
            <person name="Catania T."/>
        </authorList>
    </citation>
    <scope>NUCLEOTIDE SEQUENCE</scope>
    <source>
        <strain evidence="4">S-191538</strain>
    </source>
</reference>
<organism evidence="4 5">
    <name type="scientific">Papaver nudicaule</name>
    <name type="common">Iceland poppy</name>
    <dbReference type="NCBI Taxonomy" id="74823"/>
    <lineage>
        <taxon>Eukaryota</taxon>
        <taxon>Viridiplantae</taxon>
        <taxon>Streptophyta</taxon>
        <taxon>Embryophyta</taxon>
        <taxon>Tracheophyta</taxon>
        <taxon>Spermatophyta</taxon>
        <taxon>Magnoliopsida</taxon>
        <taxon>Ranunculales</taxon>
        <taxon>Papaveraceae</taxon>
        <taxon>Papaveroideae</taxon>
        <taxon>Papaver</taxon>
    </lineage>
</organism>
<dbReference type="GO" id="GO:0005634">
    <property type="term" value="C:nucleus"/>
    <property type="evidence" value="ECO:0007669"/>
    <property type="project" value="UniProtKB-SubCell"/>
</dbReference>
<comment type="caution">
    <text evidence="4">The sequence shown here is derived from an EMBL/GenBank/DDBJ whole genome shotgun (WGS) entry which is preliminary data.</text>
</comment>
<comment type="subcellular location">
    <subcellularLocation>
        <location evidence="1">Nucleus</location>
    </subcellularLocation>
</comment>
<dbReference type="PANTHER" id="PTHR13489">
    <property type="entry name" value="MINI-CHROMOSOME MAINTENANCE COMPLEX-BINDING PROTEIN"/>
    <property type="match status" value="1"/>
</dbReference>
<gene>
    <name evidence="4" type="ORF">MKW94_018724</name>
</gene>
<evidence type="ECO:0008006" key="6">
    <source>
        <dbReference type="Google" id="ProtNLM"/>
    </source>
</evidence>